<dbReference type="PRINTS" id="PR01713">
    <property type="entry name" value="NUCEPIMERASE"/>
</dbReference>
<dbReference type="GO" id="GO:0003978">
    <property type="term" value="F:UDP-glucose 4-epimerase activity"/>
    <property type="evidence" value="ECO:0007669"/>
    <property type="project" value="UniProtKB-UniRule"/>
</dbReference>
<dbReference type="Proteomes" id="UP000552241">
    <property type="component" value="Unassembled WGS sequence"/>
</dbReference>
<evidence type="ECO:0000259" key="10">
    <source>
        <dbReference type="Pfam" id="PF16363"/>
    </source>
</evidence>
<dbReference type="UniPathway" id="UPA00214"/>
<name>A0A838ZK97_9FLAO</name>
<evidence type="ECO:0000256" key="1">
    <source>
        <dbReference type="ARBA" id="ARBA00000083"/>
    </source>
</evidence>
<gene>
    <name evidence="11" type="primary">galE</name>
    <name evidence="11" type="ORF">HU137_07785</name>
</gene>
<dbReference type="Gene3D" id="3.40.50.720">
    <property type="entry name" value="NAD(P)-binding Rossmann-like Domain"/>
    <property type="match status" value="1"/>
</dbReference>
<comment type="caution">
    <text evidence="11">The sequence shown here is derived from an EMBL/GenBank/DDBJ whole genome shotgun (WGS) entry which is preliminary data.</text>
</comment>
<dbReference type="EC" id="5.1.3.2" evidence="5 9"/>
<evidence type="ECO:0000256" key="2">
    <source>
        <dbReference type="ARBA" id="ARBA00001911"/>
    </source>
</evidence>
<dbReference type="GO" id="GO:0006012">
    <property type="term" value="P:galactose metabolic process"/>
    <property type="evidence" value="ECO:0007669"/>
    <property type="project" value="UniProtKB-UniPathway"/>
</dbReference>
<comment type="pathway">
    <text evidence="3 9">Carbohydrate metabolism; galactose metabolism.</text>
</comment>
<comment type="similarity">
    <text evidence="4 9">Belongs to the NAD(P)-dependent epimerase/dehydratase family.</text>
</comment>
<dbReference type="InterPro" id="IPR005886">
    <property type="entry name" value="UDP_G4E"/>
</dbReference>
<evidence type="ECO:0000256" key="5">
    <source>
        <dbReference type="ARBA" id="ARBA00013189"/>
    </source>
</evidence>
<dbReference type="PANTHER" id="PTHR43725:SF47">
    <property type="entry name" value="UDP-GLUCOSE 4-EPIMERASE"/>
    <property type="match status" value="1"/>
</dbReference>
<dbReference type="CDD" id="cd05247">
    <property type="entry name" value="UDP_G4E_1_SDR_e"/>
    <property type="match status" value="1"/>
</dbReference>
<evidence type="ECO:0000256" key="7">
    <source>
        <dbReference type="ARBA" id="ARBA00023027"/>
    </source>
</evidence>
<dbReference type="SUPFAM" id="SSF51735">
    <property type="entry name" value="NAD(P)-binding Rossmann-fold domains"/>
    <property type="match status" value="1"/>
</dbReference>
<evidence type="ECO:0000256" key="6">
    <source>
        <dbReference type="ARBA" id="ARBA00018569"/>
    </source>
</evidence>
<proteinExistence type="inferred from homology"/>
<feature type="domain" description="NAD(P)-binding" evidence="10">
    <location>
        <begin position="8"/>
        <end position="329"/>
    </location>
</feature>
<accession>A0A838ZK97</accession>
<evidence type="ECO:0000256" key="9">
    <source>
        <dbReference type="RuleBase" id="RU366046"/>
    </source>
</evidence>
<dbReference type="InterPro" id="IPR036291">
    <property type="entry name" value="NAD(P)-bd_dom_sf"/>
</dbReference>
<protein>
    <recommendedName>
        <fullName evidence="6 9">UDP-glucose 4-epimerase</fullName>
        <ecNumber evidence="5 9">5.1.3.2</ecNumber>
    </recommendedName>
</protein>
<comment type="cofactor">
    <cofactor evidence="2 9">
        <name>NAD(+)</name>
        <dbReference type="ChEBI" id="CHEBI:57540"/>
    </cofactor>
</comment>
<keyword evidence="12" id="KW-1185">Reference proteome</keyword>
<dbReference type="InterPro" id="IPR016040">
    <property type="entry name" value="NAD(P)-bd_dom"/>
</dbReference>
<evidence type="ECO:0000313" key="12">
    <source>
        <dbReference type="Proteomes" id="UP000552241"/>
    </source>
</evidence>
<reference evidence="11 12" key="1">
    <citation type="submission" date="2020-07" db="EMBL/GenBank/DDBJ databases">
        <title>Moheibacter lacus sp. nov., a member of the family Flavobacteriaceae isolated from freshwater lake sediment.</title>
        <authorList>
            <person name="Liu Y."/>
        </authorList>
    </citation>
    <scope>NUCLEOTIDE SEQUENCE [LARGE SCALE GENOMIC DNA]</scope>
    <source>
        <strain evidence="11 12">BDHS18</strain>
    </source>
</reference>
<dbReference type="RefSeq" id="WP_182043213.1">
    <property type="nucleotide sequence ID" value="NZ_JACDZE010000001.1"/>
</dbReference>
<dbReference type="NCBIfam" id="TIGR01179">
    <property type="entry name" value="galE"/>
    <property type="match status" value="1"/>
</dbReference>
<evidence type="ECO:0000256" key="3">
    <source>
        <dbReference type="ARBA" id="ARBA00004947"/>
    </source>
</evidence>
<sequence length="339" mass="37753">MNNKQKILVTGGLGYIGSHTAVALQEAGYEVIIIDDLSNSELFVLDRIAEITGIKPEFHQIDLKNEELVNEFFRLNSIDGVIHFAAHKAVGESVQKPLMYHKNNTLGLLNVLEAMKENGQDHFIFSSSCTVYGQADQMPIDENAPIKKAESPYAKTKQMGEEILEDFVAAFEKNVISLRYFNPVGAHPSALIGELPKGVPNNLVPFVTQTAAGIREYLSVFGNDYPTRDGTAIRDYIYVCDLADAHVRALTRLIEKKNKSLMEVFNLGTGIGSTVLEVVKAFEKINGLELNYKLVDRRAGDIIEAFADNTLAEKELGWKPETSLDESMRTAWEWQKGLK</sequence>
<dbReference type="GO" id="GO:0005829">
    <property type="term" value="C:cytosol"/>
    <property type="evidence" value="ECO:0007669"/>
    <property type="project" value="TreeGrafter"/>
</dbReference>
<keyword evidence="7 9" id="KW-0520">NAD</keyword>
<dbReference type="AlphaFoldDB" id="A0A838ZK97"/>
<evidence type="ECO:0000256" key="8">
    <source>
        <dbReference type="ARBA" id="ARBA00023235"/>
    </source>
</evidence>
<evidence type="ECO:0000313" key="11">
    <source>
        <dbReference type="EMBL" id="MBA5629668.1"/>
    </source>
</evidence>
<dbReference type="PANTHER" id="PTHR43725">
    <property type="entry name" value="UDP-GLUCOSE 4-EPIMERASE"/>
    <property type="match status" value="1"/>
</dbReference>
<dbReference type="Gene3D" id="3.90.25.10">
    <property type="entry name" value="UDP-galactose 4-epimerase, domain 1"/>
    <property type="match status" value="1"/>
</dbReference>
<organism evidence="11 12">
    <name type="scientific">Moheibacter lacus</name>
    <dbReference type="NCBI Taxonomy" id="2745851"/>
    <lineage>
        <taxon>Bacteria</taxon>
        <taxon>Pseudomonadati</taxon>
        <taxon>Bacteroidota</taxon>
        <taxon>Flavobacteriia</taxon>
        <taxon>Flavobacteriales</taxon>
        <taxon>Weeksellaceae</taxon>
        <taxon>Moheibacter</taxon>
    </lineage>
</organism>
<evidence type="ECO:0000256" key="4">
    <source>
        <dbReference type="ARBA" id="ARBA00007637"/>
    </source>
</evidence>
<keyword evidence="8 9" id="KW-0413">Isomerase</keyword>
<dbReference type="EMBL" id="JACDZE010000001">
    <property type="protein sequence ID" value="MBA5629668.1"/>
    <property type="molecule type" value="Genomic_DNA"/>
</dbReference>
<comment type="subunit">
    <text evidence="9">Homodimer.</text>
</comment>
<comment type="catalytic activity">
    <reaction evidence="1 9">
        <text>UDP-alpha-D-glucose = UDP-alpha-D-galactose</text>
        <dbReference type="Rhea" id="RHEA:22168"/>
        <dbReference type="ChEBI" id="CHEBI:58885"/>
        <dbReference type="ChEBI" id="CHEBI:66914"/>
        <dbReference type="EC" id="5.1.3.2"/>
    </reaction>
</comment>
<dbReference type="Pfam" id="PF16363">
    <property type="entry name" value="GDP_Man_Dehyd"/>
    <property type="match status" value="1"/>
</dbReference>
<keyword evidence="9" id="KW-0119">Carbohydrate metabolism</keyword>